<evidence type="ECO:0000256" key="1">
    <source>
        <dbReference type="ARBA" id="ARBA00022723"/>
    </source>
</evidence>
<accession>A0A5B8IHW8</accession>
<keyword evidence="2" id="KW-0863">Zinc-finger</keyword>
<dbReference type="PANTHER" id="PTHR12183:SF32">
    <property type="entry name" value="MITOCHONDRIAL E3 UBIQUITIN PROTEIN LIGASE 1"/>
    <property type="match status" value="1"/>
</dbReference>
<dbReference type="Pfam" id="PF13920">
    <property type="entry name" value="zf-C3HC4_3"/>
    <property type="match status" value="1"/>
</dbReference>
<dbReference type="GO" id="GO:0016567">
    <property type="term" value="P:protein ubiquitination"/>
    <property type="evidence" value="ECO:0007669"/>
    <property type="project" value="TreeGrafter"/>
</dbReference>
<evidence type="ECO:0008006" key="5">
    <source>
        <dbReference type="Google" id="ProtNLM"/>
    </source>
</evidence>
<gene>
    <name evidence="4" type="ORF">1_277</name>
</gene>
<dbReference type="GO" id="GO:0008270">
    <property type="term" value="F:zinc ion binding"/>
    <property type="evidence" value="ECO:0007669"/>
    <property type="project" value="UniProtKB-KW"/>
</dbReference>
<reference evidence="4" key="1">
    <citation type="submission" date="2018-11" db="EMBL/GenBank/DDBJ databases">
        <title>A distinct lineage of giant viruses engineers rhodopsin photosystems in predatory marine eukaryotes.</title>
        <authorList>
            <person name="Needham D.M."/>
            <person name="Yoshizawa S."/>
            <person name="Hosaka T."/>
            <person name="Poirier C."/>
            <person name="Choi C.-J."/>
            <person name="Hehenberger E."/>
            <person name="Irwin N.A.T."/>
            <person name="Wilken S."/>
            <person name="Yung C.-M."/>
            <person name="Bachy C."/>
            <person name="Kurihara R."/>
            <person name="Nakajima Y."/>
            <person name="Kojima K."/>
            <person name="Kimura-Someya T."/>
            <person name="Leonard G."/>
            <person name="Malmstrom R.R."/>
            <person name="Mende D."/>
            <person name="Olson D.K."/>
            <person name="Sudo Y."/>
            <person name="Sudek S."/>
            <person name="Richards T.A."/>
            <person name="DeLong E.F."/>
            <person name="Keeling P.J."/>
            <person name="Santoro A.E."/>
            <person name="Shirouzu M."/>
            <person name="Iwasaki W."/>
            <person name="Worden A.Z."/>
        </authorList>
    </citation>
    <scope>NUCLEOTIDE SEQUENCE</scope>
</reference>
<evidence type="ECO:0000256" key="2">
    <source>
        <dbReference type="ARBA" id="ARBA00022771"/>
    </source>
</evidence>
<dbReference type="InterPro" id="IPR013083">
    <property type="entry name" value="Znf_RING/FYVE/PHD"/>
</dbReference>
<dbReference type="EMBL" id="MK250085">
    <property type="protein sequence ID" value="QDY51892.1"/>
    <property type="molecule type" value="Genomic_DNA"/>
</dbReference>
<dbReference type="Gene3D" id="3.30.40.10">
    <property type="entry name" value="Zinc/RING finger domain, C3HC4 (zinc finger)"/>
    <property type="match status" value="1"/>
</dbReference>
<protein>
    <recommendedName>
        <fullName evidence="5">RING-type domain-containing protein</fullName>
    </recommendedName>
</protein>
<dbReference type="InterPro" id="IPR051652">
    <property type="entry name" value="MDM2_MDM4_MUL1"/>
</dbReference>
<sequence length="217" mass="25073">MSLYELIKSNQDMLQDGAEQLHDIKFTGADYDYCNKINGKFIITGESKNGFPVYQKENNDNICLWLRDNGGYNHWVIGNRDWAFAYIESSNNIWMEMTYEDNEVCFRENTNLCGTDWSMTRIIREQIINNQINIFERNMDIDRIQIDGADTGESVVDREDSITDVNRCVICLDGAAEIGILHGDTMHNCMCRTCSIAYQDTGCPVCRVAIERRIRVY</sequence>
<organism evidence="4">
    <name type="scientific">Mimiviridae sp. ChoanoV1</name>
    <dbReference type="NCBI Taxonomy" id="2596887"/>
    <lineage>
        <taxon>Viruses</taxon>
        <taxon>Varidnaviria</taxon>
        <taxon>Bamfordvirae</taxon>
        <taxon>Nucleocytoviricota</taxon>
        <taxon>Megaviricetes</taxon>
        <taxon>Imitervirales</taxon>
        <taxon>Schizomimiviridae</taxon>
    </lineage>
</organism>
<dbReference type="GO" id="GO:0004842">
    <property type="term" value="F:ubiquitin-protein transferase activity"/>
    <property type="evidence" value="ECO:0007669"/>
    <property type="project" value="TreeGrafter"/>
</dbReference>
<keyword evidence="3" id="KW-0862">Zinc</keyword>
<keyword evidence="1" id="KW-0479">Metal-binding</keyword>
<proteinExistence type="predicted"/>
<dbReference type="PANTHER" id="PTHR12183">
    <property type="entry name" value="MITOCHONDRIAL UBIQUITIN LIGASE ACTIVATOR OF NFKB 1"/>
    <property type="match status" value="1"/>
</dbReference>
<evidence type="ECO:0000313" key="4">
    <source>
        <dbReference type="EMBL" id="QDY51892.1"/>
    </source>
</evidence>
<evidence type="ECO:0000256" key="3">
    <source>
        <dbReference type="ARBA" id="ARBA00022833"/>
    </source>
</evidence>
<name>A0A5B8IHW8_9VIRU</name>